<organism evidence="4 5">
    <name type="scientific">Bradyrhizobium yuanmingense</name>
    <dbReference type="NCBI Taxonomy" id="108015"/>
    <lineage>
        <taxon>Bacteria</taxon>
        <taxon>Pseudomonadati</taxon>
        <taxon>Pseudomonadota</taxon>
        <taxon>Alphaproteobacteria</taxon>
        <taxon>Hyphomicrobiales</taxon>
        <taxon>Nitrobacteraceae</taxon>
        <taxon>Bradyrhizobium</taxon>
    </lineage>
</organism>
<comment type="caution">
    <text evidence="4">The sequence shown here is derived from an EMBL/GenBank/DDBJ whole genome shotgun (WGS) entry which is preliminary data.</text>
</comment>
<reference evidence="4 5" key="1">
    <citation type="submission" date="2015-09" db="EMBL/GenBank/DDBJ databases">
        <title>Draft Genome Sequence of the Strain BR 3267 (Bradyrhizobium yuanmingense) recommended as inoculant for cowpea in Brazil.</title>
        <authorList>
            <person name="Simoes-Araujo J.L."/>
            <person name="Zilli J.E."/>
        </authorList>
    </citation>
    <scope>NUCLEOTIDE SEQUENCE [LARGE SCALE GENOMIC DNA]</scope>
    <source>
        <strain evidence="4 5">BR3267</strain>
    </source>
</reference>
<dbReference type="Gene3D" id="3.60.21.10">
    <property type="match status" value="1"/>
</dbReference>
<evidence type="ECO:0000256" key="2">
    <source>
        <dbReference type="ARBA" id="ARBA00022801"/>
    </source>
</evidence>
<dbReference type="AlphaFoldDB" id="A0A0R3C8J2"/>
<evidence type="ECO:0000256" key="1">
    <source>
        <dbReference type="ARBA" id="ARBA00022723"/>
    </source>
</evidence>
<sequence length="306" mass="32990">MITRRHLIRSIGGLSALGVSTAAYGVGVEPVLRLRVTRYHPMPRQWPADFPLKIAAIADIHACDPWMSLERIEGIVDRTNALNADLIVLLGDYVAGLHHVTRFIPSSEWARVLGRLKAPLGVHAVMGNHDYWDDRTVQQAGHGPTIAHRALEAAGIPVYENDAVRLTKDGRPFWLAGLGDQLAFLPARRFRSMAHFGADDLNATLAEITDDAPVILLAHEPNVAPLVPARVALQLSGHTHGGQVRLLGWSPAVAPKNGLRLAYGHFRLKCDLIVSGGLGCSIMPLRVGVPPEIVEVTLGGSGPVVS</sequence>
<proteinExistence type="predicted"/>
<dbReference type="Proteomes" id="UP000051380">
    <property type="component" value="Unassembled WGS sequence"/>
</dbReference>
<dbReference type="GO" id="GO:0016020">
    <property type="term" value="C:membrane"/>
    <property type="evidence" value="ECO:0007669"/>
    <property type="project" value="GOC"/>
</dbReference>
<dbReference type="InterPro" id="IPR029052">
    <property type="entry name" value="Metallo-depent_PP-like"/>
</dbReference>
<protein>
    <submittedName>
        <fullName evidence="4">Metallophosphoesterase</fullName>
    </submittedName>
</protein>
<dbReference type="GO" id="GO:0008758">
    <property type="term" value="F:UDP-2,3-diacylglucosamine hydrolase activity"/>
    <property type="evidence" value="ECO:0007669"/>
    <property type="project" value="TreeGrafter"/>
</dbReference>
<dbReference type="PANTHER" id="PTHR31302">
    <property type="entry name" value="TRANSMEMBRANE PROTEIN WITH METALLOPHOSPHOESTERASE DOMAIN-RELATED"/>
    <property type="match status" value="1"/>
</dbReference>
<dbReference type="CDD" id="cd07385">
    <property type="entry name" value="MPP_YkuE_C"/>
    <property type="match status" value="1"/>
</dbReference>
<dbReference type="InterPro" id="IPR004843">
    <property type="entry name" value="Calcineurin-like_PHP"/>
</dbReference>
<evidence type="ECO:0000313" key="5">
    <source>
        <dbReference type="Proteomes" id="UP000051380"/>
    </source>
</evidence>
<dbReference type="Pfam" id="PF00149">
    <property type="entry name" value="Metallophos"/>
    <property type="match status" value="1"/>
</dbReference>
<accession>A0A0R3C8J2</accession>
<feature type="domain" description="Calcineurin-like phosphoesterase" evidence="3">
    <location>
        <begin position="52"/>
        <end position="241"/>
    </location>
</feature>
<dbReference type="EMBL" id="LJYF01000029">
    <property type="protein sequence ID" value="KRP94021.1"/>
    <property type="molecule type" value="Genomic_DNA"/>
</dbReference>
<keyword evidence="1" id="KW-0479">Metal-binding</keyword>
<name>A0A0R3C8J2_9BRAD</name>
<dbReference type="OrthoDB" id="9780884at2"/>
<dbReference type="InterPro" id="IPR051158">
    <property type="entry name" value="Metallophosphoesterase_sf"/>
</dbReference>
<evidence type="ECO:0000313" key="4">
    <source>
        <dbReference type="EMBL" id="KRP94021.1"/>
    </source>
</evidence>
<dbReference type="GO" id="GO:0046872">
    <property type="term" value="F:metal ion binding"/>
    <property type="evidence" value="ECO:0007669"/>
    <property type="project" value="UniProtKB-KW"/>
</dbReference>
<dbReference type="GO" id="GO:0009245">
    <property type="term" value="P:lipid A biosynthetic process"/>
    <property type="evidence" value="ECO:0007669"/>
    <property type="project" value="TreeGrafter"/>
</dbReference>
<dbReference type="PANTHER" id="PTHR31302:SF31">
    <property type="entry name" value="PHOSPHODIESTERASE YAEI"/>
    <property type="match status" value="1"/>
</dbReference>
<evidence type="ECO:0000259" key="3">
    <source>
        <dbReference type="Pfam" id="PF00149"/>
    </source>
</evidence>
<dbReference type="STRING" id="108015.GA0061099_1003443"/>
<dbReference type="SUPFAM" id="SSF56300">
    <property type="entry name" value="Metallo-dependent phosphatases"/>
    <property type="match status" value="1"/>
</dbReference>
<dbReference type="RefSeq" id="WP_057028110.1">
    <property type="nucleotide sequence ID" value="NZ_LJYF01000029.1"/>
</dbReference>
<keyword evidence="2" id="KW-0378">Hydrolase</keyword>
<gene>
    <name evidence="4" type="ORF">AOQ72_22495</name>
</gene>